<name>A0ABD0L360_9CAEN</name>
<evidence type="ECO:0000313" key="2">
    <source>
        <dbReference type="EMBL" id="KAK7493973.1"/>
    </source>
</evidence>
<sequence>MPIRFIVSKETSFTRTENKQTCGNQCVSSAKHTLVSERVYTEVGQSRQNLRSTLNAKVHRDSSDADKRPKVRYIVYTQSSALQSQMAVPQVDSCTCAKMRRANRVLADSPSQNMHCALCRQTGTLDRQDRTTRGSQTMDEASPTNTGQEDRARGHVFTQTPQILPLTPARPSVDSAHKGMAFQREQSKTLSRKGRKTTWTKLFSNAEMLLGIIDFVFSVNFHEEYFVVSPAVLGHRVQPC</sequence>
<dbReference type="AlphaFoldDB" id="A0ABD0L360"/>
<evidence type="ECO:0000256" key="1">
    <source>
        <dbReference type="SAM" id="MobiDB-lite"/>
    </source>
</evidence>
<dbReference type="Proteomes" id="UP001519460">
    <property type="component" value="Unassembled WGS sequence"/>
</dbReference>
<keyword evidence="3" id="KW-1185">Reference proteome</keyword>
<dbReference type="EMBL" id="JACVVK020000088">
    <property type="protein sequence ID" value="KAK7493973.1"/>
    <property type="molecule type" value="Genomic_DNA"/>
</dbReference>
<gene>
    <name evidence="2" type="ORF">BaRGS_00014855</name>
</gene>
<comment type="caution">
    <text evidence="2">The sequence shown here is derived from an EMBL/GenBank/DDBJ whole genome shotgun (WGS) entry which is preliminary data.</text>
</comment>
<evidence type="ECO:0000313" key="3">
    <source>
        <dbReference type="Proteomes" id="UP001519460"/>
    </source>
</evidence>
<organism evidence="2 3">
    <name type="scientific">Batillaria attramentaria</name>
    <dbReference type="NCBI Taxonomy" id="370345"/>
    <lineage>
        <taxon>Eukaryota</taxon>
        <taxon>Metazoa</taxon>
        <taxon>Spiralia</taxon>
        <taxon>Lophotrochozoa</taxon>
        <taxon>Mollusca</taxon>
        <taxon>Gastropoda</taxon>
        <taxon>Caenogastropoda</taxon>
        <taxon>Sorbeoconcha</taxon>
        <taxon>Cerithioidea</taxon>
        <taxon>Batillariidae</taxon>
        <taxon>Batillaria</taxon>
    </lineage>
</organism>
<feature type="compositionally biased region" description="Polar residues" evidence="1">
    <location>
        <begin position="133"/>
        <end position="147"/>
    </location>
</feature>
<protein>
    <submittedName>
        <fullName evidence="2">Uncharacterized protein</fullName>
    </submittedName>
</protein>
<reference evidence="2 3" key="1">
    <citation type="journal article" date="2023" name="Sci. Data">
        <title>Genome assembly of the Korean intertidal mud-creeper Batillaria attramentaria.</title>
        <authorList>
            <person name="Patra A.K."/>
            <person name="Ho P.T."/>
            <person name="Jun S."/>
            <person name="Lee S.J."/>
            <person name="Kim Y."/>
            <person name="Won Y.J."/>
        </authorList>
    </citation>
    <scope>NUCLEOTIDE SEQUENCE [LARGE SCALE GENOMIC DNA]</scope>
    <source>
        <strain evidence="2">Wonlab-2016</strain>
    </source>
</reference>
<accession>A0ABD0L360</accession>
<proteinExistence type="predicted"/>
<feature type="region of interest" description="Disordered" evidence="1">
    <location>
        <begin position="125"/>
        <end position="149"/>
    </location>
</feature>